<evidence type="ECO:0000256" key="5">
    <source>
        <dbReference type="ARBA" id="ARBA00023136"/>
    </source>
</evidence>
<dbReference type="PANTHER" id="PTHR30572:SF4">
    <property type="entry name" value="ABC TRANSPORTER PERMEASE YTRF"/>
    <property type="match status" value="1"/>
</dbReference>
<dbReference type="InterPro" id="IPR050250">
    <property type="entry name" value="Macrolide_Exporter_MacB"/>
</dbReference>
<comment type="subcellular location">
    <subcellularLocation>
        <location evidence="1">Cell membrane</location>
        <topology evidence="1">Multi-pass membrane protein</topology>
    </subcellularLocation>
</comment>
<feature type="domain" description="ABC3 transporter permease C-terminal" evidence="8">
    <location>
        <begin position="77"/>
        <end position="190"/>
    </location>
</feature>
<organism evidence="9 10">
    <name type="scientific">Candidatus Doudnabacteria bacterium Gr01-1014_77</name>
    <dbReference type="NCBI Taxonomy" id="2017133"/>
    <lineage>
        <taxon>Bacteria</taxon>
        <taxon>Candidatus Doudnaibacteriota</taxon>
    </lineage>
</organism>
<evidence type="ECO:0000256" key="4">
    <source>
        <dbReference type="ARBA" id="ARBA00022989"/>
    </source>
</evidence>
<dbReference type="EMBL" id="VMFF01000059">
    <property type="protein sequence ID" value="TSC65219.1"/>
    <property type="molecule type" value="Genomic_DNA"/>
</dbReference>
<keyword evidence="3 7" id="KW-0812">Transmembrane</keyword>
<dbReference type="Proteomes" id="UP000319613">
    <property type="component" value="Unassembled WGS sequence"/>
</dbReference>
<reference evidence="9 10" key="1">
    <citation type="submission" date="2017-07" db="EMBL/GenBank/DDBJ databases">
        <title>Mechanisms for carbon and nitrogen cycling indicate functional differentiation within the Candidate Phyla Radiation.</title>
        <authorList>
            <person name="Danczak R.E."/>
            <person name="Johnston M.D."/>
            <person name="Kenah C."/>
            <person name="Slattery M."/>
            <person name="Wrighton K.C."/>
            <person name="Wilkins M.J."/>
        </authorList>
    </citation>
    <scope>NUCLEOTIDE SEQUENCE [LARGE SCALE GENOMIC DNA]</scope>
    <source>
        <strain evidence="9">Gr01-1014_77</strain>
    </source>
</reference>
<dbReference type="GO" id="GO:0022857">
    <property type="term" value="F:transmembrane transporter activity"/>
    <property type="evidence" value="ECO:0007669"/>
    <property type="project" value="TreeGrafter"/>
</dbReference>
<feature type="transmembrane region" description="Helical" evidence="7">
    <location>
        <begin position="71"/>
        <end position="98"/>
    </location>
</feature>
<sequence length="197" mass="21263">VSTAQKLLLGINHYNLISIQVKDADSIPIAREEVERVLRYNHKISDPEKDDFTVRNPQDALSLLSNITSVLTIFLGAIAGISLLVGGIGIMNIMLVSVTERTREIGLRKAIGAKRKDILSQFLIEAVFLTVLGGVIGIFLGYLGAIGIALIGKWTPVVSLGSILLAFGVCTLFGLIFGIYPANKASKLSPIEALRYE</sequence>
<accession>A0A554JA33</accession>
<dbReference type="Pfam" id="PF02687">
    <property type="entry name" value="FtsX"/>
    <property type="match status" value="1"/>
</dbReference>
<comment type="caution">
    <text evidence="9">The sequence shown here is derived from an EMBL/GenBank/DDBJ whole genome shotgun (WGS) entry which is preliminary data.</text>
</comment>
<dbReference type="AlphaFoldDB" id="A0A554JA33"/>
<keyword evidence="5 7" id="KW-0472">Membrane</keyword>
<feature type="non-terminal residue" evidence="9">
    <location>
        <position position="1"/>
    </location>
</feature>
<keyword evidence="2" id="KW-1003">Cell membrane</keyword>
<protein>
    <submittedName>
        <fullName evidence="9">Putative ABC transport system permease protein</fullName>
    </submittedName>
</protein>
<proteinExistence type="inferred from homology"/>
<evidence type="ECO:0000256" key="3">
    <source>
        <dbReference type="ARBA" id="ARBA00022692"/>
    </source>
</evidence>
<evidence type="ECO:0000313" key="10">
    <source>
        <dbReference type="Proteomes" id="UP000319613"/>
    </source>
</evidence>
<keyword evidence="4 7" id="KW-1133">Transmembrane helix</keyword>
<gene>
    <name evidence="9" type="ORF">G01um101477_570</name>
</gene>
<comment type="similarity">
    <text evidence="6">Belongs to the ABC-4 integral membrane protein family.</text>
</comment>
<evidence type="ECO:0000256" key="6">
    <source>
        <dbReference type="ARBA" id="ARBA00038076"/>
    </source>
</evidence>
<name>A0A554JA33_9BACT</name>
<evidence type="ECO:0000256" key="7">
    <source>
        <dbReference type="SAM" id="Phobius"/>
    </source>
</evidence>
<evidence type="ECO:0000259" key="8">
    <source>
        <dbReference type="Pfam" id="PF02687"/>
    </source>
</evidence>
<feature type="transmembrane region" description="Helical" evidence="7">
    <location>
        <begin position="118"/>
        <end position="151"/>
    </location>
</feature>
<dbReference type="InterPro" id="IPR003838">
    <property type="entry name" value="ABC3_permease_C"/>
</dbReference>
<evidence type="ECO:0000256" key="2">
    <source>
        <dbReference type="ARBA" id="ARBA00022475"/>
    </source>
</evidence>
<evidence type="ECO:0000256" key="1">
    <source>
        <dbReference type="ARBA" id="ARBA00004651"/>
    </source>
</evidence>
<dbReference type="GO" id="GO:0005886">
    <property type="term" value="C:plasma membrane"/>
    <property type="evidence" value="ECO:0007669"/>
    <property type="project" value="UniProtKB-SubCell"/>
</dbReference>
<feature type="transmembrane region" description="Helical" evidence="7">
    <location>
        <begin position="157"/>
        <end position="180"/>
    </location>
</feature>
<evidence type="ECO:0000313" key="9">
    <source>
        <dbReference type="EMBL" id="TSC65219.1"/>
    </source>
</evidence>
<dbReference type="PANTHER" id="PTHR30572">
    <property type="entry name" value="MEMBRANE COMPONENT OF TRANSPORTER-RELATED"/>
    <property type="match status" value="1"/>
</dbReference>